<dbReference type="AlphaFoldDB" id="A0A0F9ESG1"/>
<sequence>RRDGNAVLEWQCKRLLNALYGKFGQRGRVYETVGQHPDLGIGVWTEIDAETGEIRNLRQFGGLIQEQKTEGESRDSHPAIAAHVTAHGRMALWEWMKRAGKGHVYYVDTDSLLVDASGASRLASAVDEHALGKLKVEGVFTTGHLYGLKDYRFGTITRTKGVRPNAHWIDTNTVEQEHWSTLVGLLRKGSLSAPVVEKRIKHLRRIYTKGCVQSDGSIHPLRLPIEALGLDE</sequence>
<feature type="non-terminal residue" evidence="1">
    <location>
        <position position="1"/>
    </location>
</feature>
<reference evidence="1" key="1">
    <citation type="journal article" date="2015" name="Nature">
        <title>Complex archaea that bridge the gap between prokaryotes and eukaryotes.</title>
        <authorList>
            <person name="Spang A."/>
            <person name="Saw J.H."/>
            <person name="Jorgensen S.L."/>
            <person name="Zaremba-Niedzwiedzka K."/>
            <person name="Martijn J."/>
            <person name="Lind A.E."/>
            <person name="van Eijk R."/>
            <person name="Schleper C."/>
            <person name="Guy L."/>
            <person name="Ettema T.J."/>
        </authorList>
    </citation>
    <scope>NUCLEOTIDE SEQUENCE</scope>
</reference>
<dbReference type="EMBL" id="LAZR01035718">
    <property type="protein sequence ID" value="KKL26763.1"/>
    <property type="molecule type" value="Genomic_DNA"/>
</dbReference>
<evidence type="ECO:0000313" key="1">
    <source>
        <dbReference type="EMBL" id="KKL26763.1"/>
    </source>
</evidence>
<proteinExistence type="predicted"/>
<organism evidence="1">
    <name type="scientific">marine sediment metagenome</name>
    <dbReference type="NCBI Taxonomy" id="412755"/>
    <lineage>
        <taxon>unclassified sequences</taxon>
        <taxon>metagenomes</taxon>
        <taxon>ecological metagenomes</taxon>
    </lineage>
</organism>
<dbReference type="InterPro" id="IPR023211">
    <property type="entry name" value="DNA_pol_palm_dom_sf"/>
</dbReference>
<dbReference type="InterPro" id="IPR043502">
    <property type="entry name" value="DNA/RNA_pol_sf"/>
</dbReference>
<gene>
    <name evidence="1" type="ORF">LCGC14_2392030</name>
</gene>
<dbReference type="Gene3D" id="3.90.1600.10">
    <property type="entry name" value="Palm domain of DNA polymerase"/>
    <property type="match status" value="1"/>
</dbReference>
<accession>A0A0F9ESG1</accession>
<comment type="caution">
    <text evidence="1">The sequence shown here is derived from an EMBL/GenBank/DDBJ whole genome shotgun (WGS) entry which is preliminary data.</text>
</comment>
<dbReference type="SUPFAM" id="SSF56672">
    <property type="entry name" value="DNA/RNA polymerases"/>
    <property type="match status" value="1"/>
</dbReference>
<protein>
    <submittedName>
        <fullName evidence="1">Uncharacterized protein</fullName>
    </submittedName>
</protein>
<name>A0A0F9ESG1_9ZZZZ</name>